<sequence>MNINENIMKKAPLVHCLTNNVVKNFTANGLLAIGASPIMADNPMEVSEVAKKADAILINTGTLMDSDMEAMLTTGTVANNHQKPIVLDPVAVGSSSFRKQACLKFLNAINFTVIKGNAGEMAALVDEKVAMKGVDSVDPPVETTKLIANKVATTFQTIAVITGEKDVISNGKETYINEHGNEMLTRITGAGCLLGAIIGANLACEVDHFKATYQIIEFYTKAAERAIASSNVHGPGTFQVHFLDALHHID</sequence>
<dbReference type="CDD" id="cd01170">
    <property type="entry name" value="THZ_kinase"/>
    <property type="match status" value="1"/>
</dbReference>
<dbReference type="NCBIfam" id="NF006830">
    <property type="entry name" value="PRK09355.1"/>
    <property type="match status" value="1"/>
</dbReference>
<evidence type="ECO:0000313" key="12">
    <source>
        <dbReference type="EMBL" id="HIV74935.1"/>
    </source>
</evidence>
<keyword evidence="4 11" id="KW-0808">Transferase</keyword>
<dbReference type="HAMAP" id="MF_00228">
    <property type="entry name" value="Thz_kinase"/>
    <property type="match status" value="1"/>
</dbReference>
<dbReference type="Proteomes" id="UP000823937">
    <property type="component" value="Unassembled WGS sequence"/>
</dbReference>
<organism evidence="12 13">
    <name type="scientific">Candidatus Pseudogracilibacillus intestinigallinarum</name>
    <dbReference type="NCBI Taxonomy" id="2838742"/>
    <lineage>
        <taxon>Bacteria</taxon>
        <taxon>Bacillati</taxon>
        <taxon>Bacillota</taxon>
        <taxon>Bacilli</taxon>
        <taxon>Bacillales</taxon>
        <taxon>Bacillaceae</taxon>
        <taxon>Pseudogracilibacillus</taxon>
    </lineage>
</organism>
<evidence type="ECO:0000256" key="7">
    <source>
        <dbReference type="ARBA" id="ARBA00022777"/>
    </source>
</evidence>
<keyword evidence="6 11" id="KW-0547">Nucleotide-binding</keyword>
<dbReference type="GO" id="GO:0009228">
    <property type="term" value="P:thiamine biosynthetic process"/>
    <property type="evidence" value="ECO:0007669"/>
    <property type="project" value="UniProtKB-KW"/>
</dbReference>
<dbReference type="InterPro" id="IPR000417">
    <property type="entry name" value="Hyethyz_kinase"/>
</dbReference>
<dbReference type="SUPFAM" id="SSF53613">
    <property type="entry name" value="Ribokinase-like"/>
    <property type="match status" value="1"/>
</dbReference>
<protein>
    <recommendedName>
        <fullName evidence="11">Hydroxyethylthiazole kinase</fullName>
        <ecNumber evidence="11">2.7.1.50</ecNumber>
    </recommendedName>
    <alternativeName>
        <fullName evidence="11">4-methyl-5-beta-hydroxyethylthiazole kinase</fullName>
        <shortName evidence="11">TH kinase</shortName>
        <shortName evidence="11">Thz kinase</shortName>
    </alternativeName>
</protein>
<feature type="binding site" evidence="11">
    <location>
        <position position="115"/>
    </location>
    <ligand>
        <name>ATP</name>
        <dbReference type="ChEBI" id="CHEBI:30616"/>
    </ligand>
</feature>
<evidence type="ECO:0000313" key="13">
    <source>
        <dbReference type="Proteomes" id="UP000823937"/>
    </source>
</evidence>
<evidence type="ECO:0000256" key="11">
    <source>
        <dbReference type="HAMAP-Rule" id="MF_00228"/>
    </source>
</evidence>
<dbReference type="InterPro" id="IPR029056">
    <property type="entry name" value="Ribokinase-like"/>
</dbReference>
<dbReference type="EMBL" id="DXHX01000120">
    <property type="protein sequence ID" value="HIV74935.1"/>
    <property type="molecule type" value="Genomic_DNA"/>
</dbReference>
<keyword evidence="8 11" id="KW-0067">ATP-binding</keyword>
<dbReference type="GO" id="GO:0005524">
    <property type="term" value="F:ATP binding"/>
    <property type="evidence" value="ECO:0007669"/>
    <property type="project" value="UniProtKB-UniRule"/>
</dbReference>
<evidence type="ECO:0000256" key="1">
    <source>
        <dbReference type="ARBA" id="ARBA00001771"/>
    </source>
</evidence>
<feature type="binding site" evidence="11">
    <location>
        <position position="162"/>
    </location>
    <ligand>
        <name>ATP</name>
        <dbReference type="ChEBI" id="CHEBI:30616"/>
    </ligand>
</feature>
<feature type="binding site" evidence="11">
    <location>
        <position position="189"/>
    </location>
    <ligand>
        <name>substrate</name>
    </ligand>
</feature>
<comment type="pathway">
    <text evidence="3 11">Cofactor biosynthesis; thiamine diphosphate biosynthesis; 4-methyl-5-(2-phosphoethyl)-thiazole from 5-(2-hydroxyethyl)-4-methylthiazole: step 1/1.</text>
</comment>
<comment type="function">
    <text evidence="11">Catalyzes the phosphorylation of the hydroxyl group of 4-methyl-5-beta-hydroxyethylthiazole (THZ).</text>
</comment>
<dbReference type="NCBIfam" id="TIGR00694">
    <property type="entry name" value="thiM"/>
    <property type="match status" value="1"/>
</dbReference>
<dbReference type="GO" id="GO:0004417">
    <property type="term" value="F:hydroxyethylthiazole kinase activity"/>
    <property type="evidence" value="ECO:0007669"/>
    <property type="project" value="UniProtKB-UniRule"/>
</dbReference>
<dbReference type="Pfam" id="PF02110">
    <property type="entry name" value="HK"/>
    <property type="match status" value="1"/>
</dbReference>
<evidence type="ECO:0000256" key="6">
    <source>
        <dbReference type="ARBA" id="ARBA00022741"/>
    </source>
</evidence>
<dbReference type="PRINTS" id="PR01099">
    <property type="entry name" value="HYETHTZKNASE"/>
</dbReference>
<dbReference type="PIRSF" id="PIRSF000513">
    <property type="entry name" value="Thz_kinase"/>
    <property type="match status" value="1"/>
</dbReference>
<reference evidence="12" key="2">
    <citation type="submission" date="2021-04" db="EMBL/GenBank/DDBJ databases">
        <authorList>
            <person name="Gilroy R."/>
        </authorList>
    </citation>
    <scope>NUCLEOTIDE SEQUENCE</scope>
    <source>
        <strain evidence="12">CHK169-2315</strain>
    </source>
</reference>
<dbReference type="EC" id="2.7.1.50" evidence="11"/>
<comment type="similarity">
    <text evidence="11">Belongs to the Thz kinase family.</text>
</comment>
<accession>A0A9D1TK68</accession>
<dbReference type="AlphaFoldDB" id="A0A9D1TK68"/>
<feature type="binding site" evidence="11">
    <location>
        <position position="39"/>
    </location>
    <ligand>
        <name>substrate</name>
    </ligand>
</feature>
<dbReference type="Gene3D" id="3.40.1190.20">
    <property type="match status" value="1"/>
</dbReference>
<dbReference type="GO" id="GO:0000287">
    <property type="term" value="F:magnesium ion binding"/>
    <property type="evidence" value="ECO:0007669"/>
    <property type="project" value="UniProtKB-UniRule"/>
</dbReference>
<dbReference type="GO" id="GO:0009229">
    <property type="term" value="P:thiamine diphosphate biosynthetic process"/>
    <property type="evidence" value="ECO:0007669"/>
    <property type="project" value="UniProtKB-UniRule"/>
</dbReference>
<evidence type="ECO:0000256" key="9">
    <source>
        <dbReference type="ARBA" id="ARBA00022842"/>
    </source>
</evidence>
<evidence type="ECO:0000256" key="5">
    <source>
        <dbReference type="ARBA" id="ARBA00022723"/>
    </source>
</evidence>
<evidence type="ECO:0000256" key="8">
    <source>
        <dbReference type="ARBA" id="ARBA00022840"/>
    </source>
</evidence>
<keyword evidence="9 11" id="KW-0460">Magnesium</keyword>
<comment type="cofactor">
    <cofactor evidence="2 11">
        <name>Mg(2+)</name>
        <dbReference type="ChEBI" id="CHEBI:18420"/>
    </cofactor>
</comment>
<evidence type="ECO:0000256" key="3">
    <source>
        <dbReference type="ARBA" id="ARBA00004868"/>
    </source>
</evidence>
<evidence type="ECO:0000256" key="4">
    <source>
        <dbReference type="ARBA" id="ARBA00022679"/>
    </source>
</evidence>
<comment type="catalytic activity">
    <reaction evidence="1 11">
        <text>5-(2-hydroxyethyl)-4-methylthiazole + ATP = 4-methyl-5-(2-phosphooxyethyl)-thiazole + ADP + H(+)</text>
        <dbReference type="Rhea" id="RHEA:24212"/>
        <dbReference type="ChEBI" id="CHEBI:15378"/>
        <dbReference type="ChEBI" id="CHEBI:17957"/>
        <dbReference type="ChEBI" id="CHEBI:30616"/>
        <dbReference type="ChEBI" id="CHEBI:58296"/>
        <dbReference type="ChEBI" id="CHEBI:456216"/>
        <dbReference type="EC" id="2.7.1.50"/>
    </reaction>
</comment>
<keyword evidence="5 11" id="KW-0479">Metal-binding</keyword>
<proteinExistence type="inferred from homology"/>
<gene>
    <name evidence="11 12" type="primary">thiM</name>
    <name evidence="12" type="ORF">H9895_07665</name>
</gene>
<evidence type="ECO:0000256" key="10">
    <source>
        <dbReference type="ARBA" id="ARBA00022977"/>
    </source>
</evidence>
<keyword evidence="10 11" id="KW-0784">Thiamine biosynthesis</keyword>
<comment type="caution">
    <text evidence="12">The sequence shown here is derived from an EMBL/GenBank/DDBJ whole genome shotgun (WGS) entry which is preliminary data.</text>
</comment>
<name>A0A9D1TK68_9BACI</name>
<evidence type="ECO:0000256" key="2">
    <source>
        <dbReference type="ARBA" id="ARBA00001946"/>
    </source>
</evidence>
<reference evidence="12" key="1">
    <citation type="journal article" date="2021" name="PeerJ">
        <title>Extensive microbial diversity within the chicken gut microbiome revealed by metagenomics and culture.</title>
        <authorList>
            <person name="Gilroy R."/>
            <person name="Ravi A."/>
            <person name="Getino M."/>
            <person name="Pursley I."/>
            <person name="Horton D.L."/>
            <person name="Alikhan N.F."/>
            <person name="Baker D."/>
            <person name="Gharbi K."/>
            <person name="Hall N."/>
            <person name="Watson M."/>
            <person name="Adriaenssens E.M."/>
            <person name="Foster-Nyarko E."/>
            <person name="Jarju S."/>
            <person name="Secka A."/>
            <person name="Antonio M."/>
            <person name="Oren A."/>
            <person name="Chaudhuri R.R."/>
            <person name="La Ragione R."/>
            <person name="Hildebrand F."/>
            <person name="Pallen M.J."/>
        </authorList>
    </citation>
    <scope>NUCLEOTIDE SEQUENCE</scope>
    <source>
        <strain evidence="12">CHK169-2315</strain>
    </source>
</reference>
<keyword evidence="7 11" id="KW-0418">Kinase</keyword>